<sequence>MVDYRTLARARELAAEARWQAKINGAIDAIAKVTKAAALVRKAEAEFAQAAGADATSSESWLLEERDQSIDPQGRDDVISALRDGGYSEHEIEAVLIALPQDVNAGNKSTEMAALVAEIRAVVSGEAIAATVADQSDSAKSEAKPSLQDKIPPQSVRILRDMPPCGATWTMKHKTIADRLSRYWDAAGEPYSGTHDSLIRAVKEAKRYRGDMEQ</sequence>
<gene>
    <name evidence="1" type="ORF">SAMN05444169_0855</name>
</gene>
<dbReference type="AlphaFoldDB" id="A0A1M5HJ45"/>
<proteinExistence type="predicted"/>
<evidence type="ECO:0000313" key="1">
    <source>
        <dbReference type="EMBL" id="SHG15965.1"/>
    </source>
</evidence>
<accession>A0A1M5HJ45</accession>
<protein>
    <submittedName>
        <fullName evidence="1">Uncharacterized protein</fullName>
    </submittedName>
</protein>
<organism evidence="1 2">
    <name type="scientific">Bradyrhizobium erythrophlei</name>
    <dbReference type="NCBI Taxonomy" id="1437360"/>
    <lineage>
        <taxon>Bacteria</taxon>
        <taxon>Pseudomonadati</taxon>
        <taxon>Pseudomonadota</taxon>
        <taxon>Alphaproteobacteria</taxon>
        <taxon>Hyphomicrobiales</taxon>
        <taxon>Nitrobacteraceae</taxon>
        <taxon>Bradyrhizobium</taxon>
    </lineage>
</organism>
<name>A0A1M5HJ45_9BRAD</name>
<evidence type="ECO:0000313" key="2">
    <source>
        <dbReference type="Proteomes" id="UP000190675"/>
    </source>
</evidence>
<dbReference type="RefSeq" id="WP_079564849.1">
    <property type="nucleotide sequence ID" value="NZ_LT670818.1"/>
</dbReference>
<dbReference type="Proteomes" id="UP000190675">
    <property type="component" value="Chromosome I"/>
</dbReference>
<dbReference type="EMBL" id="LT670818">
    <property type="protein sequence ID" value="SHG15965.1"/>
    <property type="molecule type" value="Genomic_DNA"/>
</dbReference>
<reference evidence="1 2" key="1">
    <citation type="submission" date="2016-11" db="EMBL/GenBank/DDBJ databases">
        <authorList>
            <person name="Jaros S."/>
            <person name="Januszkiewicz K."/>
            <person name="Wedrychowicz H."/>
        </authorList>
    </citation>
    <scope>NUCLEOTIDE SEQUENCE [LARGE SCALE GENOMIC DNA]</scope>
    <source>
        <strain evidence="1 2">GAS242</strain>
    </source>
</reference>